<evidence type="ECO:0000313" key="2">
    <source>
        <dbReference type="Proteomes" id="UP000037035"/>
    </source>
</evidence>
<protein>
    <submittedName>
        <fullName evidence="1">Uncharacterized protein</fullName>
    </submittedName>
</protein>
<dbReference type="AlphaFoldDB" id="A0A0L6USB9"/>
<dbReference type="InterPro" id="IPR053205">
    <property type="entry name" value="GHMP_kinase_L-arabinokinase"/>
</dbReference>
<dbReference type="OrthoDB" id="1684102at2759"/>
<dbReference type="Proteomes" id="UP000037035">
    <property type="component" value="Unassembled WGS sequence"/>
</dbReference>
<dbReference type="EMBL" id="LAVV01009012">
    <property type="protein sequence ID" value="KNZ51431.1"/>
    <property type="molecule type" value="Genomic_DNA"/>
</dbReference>
<sequence length="509" mass="57073">MTSNGPSYHFAYYCSGHGQSFSLALAGDKNLTIKEIRAGFGHATRVTEITARLLRRRHRVTIVSSAPEKVFESVLMTPALPPSHTATYRFAIFEPTVVQPKAYLVDRLATFNNLSSFLSHKRLSIIEQERQWLLHHLVDCVLIDAPFLPCAAASEAKIPSVIISNFTFDSCYSYLSAFDVEEEEQHIEAERLDALVAITVDDYSKAELLLRLPGELPIPGFDADIELPSAKWLEERTGLFRTEIEQKLQRPMREELARRHKTVIDLPLIVRPLSGSAYDPQTKLALLNTLGVPAELQKYDTKILLVSFGGQVIPSPRPPTSTDHDITDSAAGSEIDLLHNSLLPPGWIAIICGLPSKYHAHDIPDRFFSIGDSKFHYVPDLTAIADVVLGKLGYGTCSEVIATRTPFISVPRKMFLEEYGLRRLMRRTCTVNVEMSIRDFEEGRWASYVLLAERLGRQQQKDLITQSSPTTHVLHDSIKKTKDNALTVDIVVDHLEVFMSHKKMSLPSA</sequence>
<dbReference type="Gene3D" id="3.40.50.2000">
    <property type="entry name" value="Glycogen Phosphorylase B"/>
    <property type="match status" value="1"/>
</dbReference>
<dbReference type="PANTHER" id="PTHR38134">
    <property type="entry name" value="SLR1395 PROTEIN"/>
    <property type="match status" value="1"/>
</dbReference>
<gene>
    <name evidence="1" type="ORF">VP01_395g7</name>
</gene>
<proteinExistence type="predicted"/>
<dbReference type="VEuPathDB" id="FungiDB:VP01_395g7"/>
<dbReference type="SUPFAM" id="SSF53756">
    <property type="entry name" value="UDP-Glycosyltransferase/glycogen phosphorylase"/>
    <property type="match status" value="1"/>
</dbReference>
<dbReference type="PANTHER" id="PTHR38134:SF2">
    <property type="entry name" value="GALACTOKINASE"/>
    <property type="match status" value="1"/>
</dbReference>
<dbReference type="STRING" id="27349.A0A0L6USB9"/>
<accession>A0A0L6USB9</accession>
<evidence type="ECO:0000313" key="1">
    <source>
        <dbReference type="EMBL" id="KNZ51431.1"/>
    </source>
</evidence>
<name>A0A0L6USB9_9BASI</name>
<keyword evidence="2" id="KW-1185">Reference proteome</keyword>
<comment type="caution">
    <text evidence="1">The sequence shown here is derived from an EMBL/GenBank/DDBJ whole genome shotgun (WGS) entry which is preliminary data.</text>
</comment>
<reference evidence="1 2" key="1">
    <citation type="submission" date="2015-08" db="EMBL/GenBank/DDBJ databases">
        <title>Next Generation Sequencing and Analysis of the Genome of Puccinia sorghi L Schw, the Causal Agent of Maize Common Rust.</title>
        <authorList>
            <person name="Rochi L."/>
            <person name="Burguener G."/>
            <person name="Darino M."/>
            <person name="Turjanski A."/>
            <person name="Kreff E."/>
            <person name="Dieguez M.J."/>
            <person name="Sacco F."/>
        </authorList>
    </citation>
    <scope>NUCLEOTIDE SEQUENCE [LARGE SCALE GENOMIC DNA]</scope>
    <source>
        <strain evidence="1 2">RO10H11247</strain>
    </source>
</reference>
<organism evidence="1 2">
    <name type="scientific">Puccinia sorghi</name>
    <dbReference type="NCBI Taxonomy" id="27349"/>
    <lineage>
        <taxon>Eukaryota</taxon>
        <taxon>Fungi</taxon>
        <taxon>Dikarya</taxon>
        <taxon>Basidiomycota</taxon>
        <taxon>Pucciniomycotina</taxon>
        <taxon>Pucciniomycetes</taxon>
        <taxon>Pucciniales</taxon>
        <taxon>Pucciniaceae</taxon>
        <taxon>Puccinia</taxon>
    </lineage>
</organism>